<keyword evidence="1" id="KW-0812">Transmembrane</keyword>
<keyword evidence="3" id="KW-1185">Reference proteome</keyword>
<feature type="transmembrane region" description="Helical" evidence="1">
    <location>
        <begin position="382"/>
        <end position="402"/>
    </location>
</feature>
<gene>
    <name evidence="2" type="ORF">H0H81_012145</name>
</gene>
<reference evidence="2" key="1">
    <citation type="submission" date="2021-02" db="EMBL/GenBank/DDBJ databases">
        <authorList>
            <person name="Nieuwenhuis M."/>
            <person name="Van De Peppel L.J.J."/>
        </authorList>
    </citation>
    <scope>NUCLEOTIDE SEQUENCE</scope>
    <source>
        <strain evidence="2">D49</strain>
    </source>
</reference>
<evidence type="ECO:0000256" key="1">
    <source>
        <dbReference type="SAM" id="Phobius"/>
    </source>
</evidence>
<dbReference type="EMBL" id="JABCKI010006158">
    <property type="protein sequence ID" value="KAG5635173.1"/>
    <property type="molecule type" value="Genomic_DNA"/>
</dbReference>
<organism evidence="2 3">
    <name type="scientific">Sphagnurus paluster</name>
    <dbReference type="NCBI Taxonomy" id="117069"/>
    <lineage>
        <taxon>Eukaryota</taxon>
        <taxon>Fungi</taxon>
        <taxon>Dikarya</taxon>
        <taxon>Basidiomycota</taxon>
        <taxon>Agaricomycotina</taxon>
        <taxon>Agaricomycetes</taxon>
        <taxon>Agaricomycetidae</taxon>
        <taxon>Agaricales</taxon>
        <taxon>Tricholomatineae</taxon>
        <taxon>Lyophyllaceae</taxon>
        <taxon>Sphagnurus</taxon>
    </lineage>
</organism>
<protein>
    <submittedName>
        <fullName evidence="2">Uncharacterized protein</fullName>
    </submittedName>
</protein>
<sequence>MGDLSDADMAHSFWAFSPLDDPAVTWTLASSSTRTLPPPIALDWNNDTVYFSEVVLSQLVPGGKGLGTFDSNSFASAQNLEKPSNLTVEENIQETTPGAILSITRSAANFTYVFTPHAVLRSLFSSFDLEYPKLKPFNTSRLLKENDTLPVHLNPLDIAFGTRFADNGNAIEVFSGQISGGKDGNGWIAVEQVLVRLNTTYTGNADLARLSEESRPNRFKKPTWLGYDCGVCVQLVQPWVLDVYNSTTGLPASLRIVEPGMVIHNKGEEREIGNLTLKWNRVLESAKAPMQKVYTATRSSSMNQMIKDNGKADNYVLSPTILSFSKATQQVRYYAGLSPTYLASSLGSRDATNMLPYFVGSGPIVARRYNDRIVASASIEQLPTLFCLGFIMLIGLFAGLFVPKLPMNVPHRGFEMYTWMAAFHGHELVGEGTDVEIAPNMELDEIE</sequence>
<dbReference type="OrthoDB" id="8191639at2759"/>
<evidence type="ECO:0000313" key="3">
    <source>
        <dbReference type="Proteomes" id="UP000717328"/>
    </source>
</evidence>
<name>A0A9P7K3A7_9AGAR</name>
<keyword evidence="1" id="KW-1133">Transmembrane helix</keyword>
<dbReference type="Proteomes" id="UP000717328">
    <property type="component" value="Unassembled WGS sequence"/>
</dbReference>
<evidence type="ECO:0000313" key="2">
    <source>
        <dbReference type="EMBL" id="KAG5635173.1"/>
    </source>
</evidence>
<reference evidence="2" key="2">
    <citation type="submission" date="2021-10" db="EMBL/GenBank/DDBJ databases">
        <title>Phylogenomics reveals ancestral predisposition of the termite-cultivated fungus Termitomyces towards a domesticated lifestyle.</title>
        <authorList>
            <person name="Auxier B."/>
            <person name="Grum-Grzhimaylo A."/>
            <person name="Cardenas M.E."/>
            <person name="Lodge J.D."/>
            <person name="Laessoe T."/>
            <person name="Pedersen O."/>
            <person name="Smith M.E."/>
            <person name="Kuyper T.W."/>
            <person name="Franco-Molano E.A."/>
            <person name="Baroni T.J."/>
            <person name="Aanen D.K."/>
        </authorList>
    </citation>
    <scope>NUCLEOTIDE SEQUENCE</scope>
    <source>
        <strain evidence="2">D49</strain>
    </source>
</reference>
<dbReference type="AlphaFoldDB" id="A0A9P7K3A7"/>
<keyword evidence="1" id="KW-0472">Membrane</keyword>
<accession>A0A9P7K3A7</accession>
<proteinExistence type="predicted"/>
<comment type="caution">
    <text evidence="2">The sequence shown here is derived from an EMBL/GenBank/DDBJ whole genome shotgun (WGS) entry which is preliminary data.</text>
</comment>